<feature type="compositionally biased region" description="Basic and acidic residues" evidence="12">
    <location>
        <begin position="386"/>
        <end position="455"/>
    </location>
</feature>
<evidence type="ECO:0000256" key="7">
    <source>
        <dbReference type="ARBA" id="ARBA00038437"/>
    </source>
</evidence>
<evidence type="ECO:0000256" key="4">
    <source>
        <dbReference type="ARBA" id="ARBA00022801"/>
    </source>
</evidence>
<dbReference type="Pfam" id="PF00270">
    <property type="entry name" value="DEAD"/>
    <property type="match status" value="1"/>
</dbReference>
<dbReference type="PROSITE" id="PS00039">
    <property type="entry name" value="DEAD_ATP_HELICASE"/>
    <property type="match status" value="1"/>
</dbReference>
<dbReference type="InterPro" id="IPR014014">
    <property type="entry name" value="RNA_helicase_DEAD_Q_motif"/>
</dbReference>
<dbReference type="STRING" id="1112.A9D12_13495"/>
<sequence>MTFADLGLSPELLKAVEDAGYTTPTAIQAQAIPTVLMMKDLIGIAQTGTGKTASFVLPMIDVMAAGRRRALMPRSLILEPTRELAAQVAENFEKYGKNHDLKMALLIGGVQMGDQLKALSDGVDVLIATPGRLMDLFERGKIMLNGCELLVIDEADRMLDMGFIPDIEFICSKLPESRQTMLFSATMPAPIEKLAKKFLTNPKRIETARAATTNKDITAFKVPVKSKQKRETLRWFLENDLVENAIIFANKKTTVRELNQSLNRHGFRASEIHGDMDQSSRIKELDRFKAGEVNILVASDVAARGLDIKGVSHVFNFDTPWHPDDYVHRIGRTGRAGAKGRAFTFVSEEDAEAISNVEKLTGSPIKVFGKDDVRIDLTEALAKAEAAKAKAKPEPEARSEDDAPPSERKPRRSREDREPRQERAPREERPRREKSAPRTDRVTASDDRKPRRYREDDEPVPAGEWNGPRPSFLDVGFG</sequence>
<dbReference type="SMART" id="SM00490">
    <property type="entry name" value="HELICc"/>
    <property type="match status" value="1"/>
</dbReference>
<dbReference type="SMART" id="SM00487">
    <property type="entry name" value="DEXDc"/>
    <property type="match status" value="1"/>
</dbReference>
<dbReference type="InterPro" id="IPR027417">
    <property type="entry name" value="P-loop_NTPase"/>
</dbReference>
<feature type="short sequence motif" description="Q motif" evidence="10">
    <location>
        <begin position="1"/>
        <end position="29"/>
    </location>
</feature>
<dbReference type="EMBL" id="CP016033">
    <property type="protein sequence ID" value="ANK13796.1"/>
    <property type="molecule type" value="Genomic_DNA"/>
</dbReference>
<keyword evidence="6 11" id="KW-0067">ATP-binding</keyword>
<protein>
    <recommendedName>
        <fullName evidence="9">DEAD-box ATP-dependent RNA helicase RhpA</fullName>
        <ecNumber evidence="1">3.6.4.13</ecNumber>
    </recommendedName>
</protein>
<comment type="similarity">
    <text evidence="7 11">Belongs to the DEAD box helicase family.</text>
</comment>
<keyword evidence="3 11" id="KW-0547">Nucleotide-binding</keyword>
<dbReference type="InterPro" id="IPR001650">
    <property type="entry name" value="Helicase_C-like"/>
</dbReference>
<dbReference type="EC" id="3.6.4.13" evidence="1"/>
<evidence type="ECO:0000313" key="16">
    <source>
        <dbReference type="EMBL" id="ANK13796.1"/>
    </source>
</evidence>
<dbReference type="CDD" id="cd00268">
    <property type="entry name" value="DEADc"/>
    <property type="match status" value="1"/>
</dbReference>
<evidence type="ECO:0000256" key="6">
    <source>
        <dbReference type="ARBA" id="ARBA00022840"/>
    </source>
</evidence>
<dbReference type="GO" id="GO:0016787">
    <property type="term" value="F:hydrolase activity"/>
    <property type="evidence" value="ECO:0007669"/>
    <property type="project" value="UniProtKB-KW"/>
</dbReference>
<dbReference type="PROSITE" id="PS51194">
    <property type="entry name" value="HELICASE_CTER"/>
    <property type="match status" value="1"/>
</dbReference>
<dbReference type="InterPro" id="IPR011545">
    <property type="entry name" value="DEAD/DEAH_box_helicase_dom"/>
</dbReference>
<dbReference type="Pfam" id="PF00271">
    <property type="entry name" value="Helicase_C"/>
    <property type="match status" value="1"/>
</dbReference>
<feature type="domain" description="Helicase ATP-binding" evidence="13">
    <location>
        <begin position="32"/>
        <end position="205"/>
    </location>
</feature>
<keyword evidence="5 11" id="KW-0347">Helicase</keyword>
<dbReference type="OrthoDB" id="9805696at2"/>
<dbReference type="PANTHER" id="PTHR47959:SF13">
    <property type="entry name" value="ATP-DEPENDENT RNA HELICASE RHLE"/>
    <property type="match status" value="1"/>
</dbReference>
<dbReference type="AlphaFoldDB" id="A0A192D6Z0"/>
<dbReference type="CDD" id="cd18787">
    <property type="entry name" value="SF2_C_DEAD"/>
    <property type="match status" value="1"/>
</dbReference>
<dbReference type="RefSeq" id="WP_068352722.1">
    <property type="nucleotide sequence ID" value="NZ_CP016033.1"/>
</dbReference>
<feature type="domain" description="DEAD-box RNA helicase Q" evidence="15">
    <location>
        <begin position="1"/>
        <end position="29"/>
    </location>
</feature>
<evidence type="ECO:0000313" key="17">
    <source>
        <dbReference type="Proteomes" id="UP000078263"/>
    </source>
</evidence>
<evidence type="ECO:0000256" key="11">
    <source>
        <dbReference type="RuleBase" id="RU000492"/>
    </source>
</evidence>
<keyword evidence="4 11" id="KW-0378">Hydrolase</keyword>
<dbReference type="PROSITE" id="PS51195">
    <property type="entry name" value="Q_MOTIF"/>
    <property type="match status" value="1"/>
</dbReference>
<dbReference type="InterPro" id="IPR000629">
    <property type="entry name" value="RNA-helicase_DEAD-box_CS"/>
</dbReference>
<organism evidence="16 17">
    <name type="scientific">Erythrobacter neustonensis</name>
    <dbReference type="NCBI Taxonomy" id="1112"/>
    <lineage>
        <taxon>Bacteria</taxon>
        <taxon>Pseudomonadati</taxon>
        <taxon>Pseudomonadota</taxon>
        <taxon>Alphaproteobacteria</taxon>
        <taxon>Sphingomonadales</taxon>
        <taxon>Erythrobacteraceae</taxon>
        <taxon>Erythrobacter/Porphyrobacter group</taxon>
        <taxon>Erythrobacter</taxon>
    </lineage>
</organism>
<evidence type="ECO:0000256" key="10">
    <source>
        <dbReference type="PROSITE-ProRule" id="PRU00552"/>
    </source>
</evidence>
<evidence type="ECO:0000259" key="14">
    <source>
        <dbReference type="PROSITE" id="PS51194"/>
    </source>
</evidence>
<comment type="catalytic activity">
    <reaction evidence="8">
        <text>ATP + H2O = ADP + phosphate + H(+)</text>
        <dbReference type="Rhea" id="RHEA:13065"/>
        <dbReference type="ChEBI" id="CHEBI:15377"/>
        <dbReference type="ChEBI" id="CHEBI:15378"/>
        <dbReference type="ChEBI" id="CHEBI:30616"/>
        <dbReference type="ChEBI" id="CHEBI:43474"/>
        <dbReference type="ChEBI" id="CHEBI:456216"/>
        <dbReference type="EC" id="3.6.4.13"/>
    </reaction>
</comment>
<reference evidence="16 17" key="1">
    <citation type="submission" date="2016-05" db="EMBL/GenBank/DDBJ databases">
        <title>Compelete Genome Sequence of Bacteriochlorophyll-Synthesizing Bacterium Porphyrobacter neustonensis DSM 9434.</title>
        <authorList>
            <person name="Shi X.-L."/>
            <person name="Wu Y.-H."/>
            <person name="Cheng H."/>
            <person name="Xu L."/>
            <person name="Zhang X.-Q."/>
            <person name="Wang C.-S."/>
            <person name="Xu X.-W."/>
        </authorList>
    </citation>
    <scope>NUCLEOTIDE SEQUENCE [LARGE SCALE GENOMIC DNA]</scope>
    <source>
        <strain evidence="16 17">DSM 9434</strain>
    </source>
</reference>
<dbReference type="InterPro" id="IPR050079">
    <property type="entry name" value="DEAD_box_RNA_helicase"/>
</dbReference>
<dbReference type="GO" id="GO:0003676">
    <property type="term" value="F:nucleic acid binding"/>
    <property type="evidence" value="ECO:0007669"/>
    <property type="project" value="InterPro"/>
</dbReference>
<dbReference type="GO" id="GO:0005829">
    <property type="term" value="C:cytosol"/>
    <property type="evidence" value="ECO:0007669"/>
    <property type="project" value="TreeGrafter"/>
</dbReference>
<evidence type="ECO:0000259" key="13">
    <source>
        <dbReference type="PROSITE" id="PS51192"/>
    </source>
</evidence>
<proteinExistence type="inferred from homology"/>
<dbReference type="PANTHER" id="PTHR47959">
    <property type="entry name" value="ATP-DEPENDENT RNA HELICASE RHLE-RELATED"/>
    <property type="match status" value="1"/>
</dbReference>
<dbReference type="Proteomes" id="UP000078263">
    <property type="component" value="Chromosome"/>
</dbReference>
<dbReference type="PROSITE" id="PS51192">
    <property type="entry name" value="HELICASE_ATP_BIND_1"/>
    <property type="match status" value="1"/>
</dbReference>
<keyword evidence="17" id="KW-1185">Reference proteome</keyword>
<evidence type="ECO:0000256" key="2">
    <source>
        <dbReference type="ARBA" id="ARBA00022490"/>
    </source>
</evidence>
<evidence type="ECO:0000256" key="5">
    <source>
        <dbReference type="ARBA" id="ARBA00022806"/>
    </source>
</evidence>
<gene>
    <name evidence="16" type="ORF">A9D12_13495</name>
</gene>
<dbReference type="GO" id="GO:0042255">
    <property type="term" value="P:ribosome assembly"/>
    <property type="evidence" value="ECO:0007669"/>
    <property type="project" value="UniProtKB-ARBA"/>
</dbReference>
<feature type="region of interest" description="Disordered" evidence="12">
    <location>
        <begin position="386"/>
        <end position="478"/>
    </location>
</feature>
<dbReference type="GO" id="GO:0003724">
    <property type="term" value="F:RNA helicase activity"/>
    <property type="evidence" value="ECO:0007669"/>
    <property type="project" value="UniProtKB-EC"/>
</dbReference>
<evidence type="ECO:0000256" key="9">
    <source>
        <dbReference type="ARBA" id="ARBA00074363"/>
    </source>
</evidence>
<name>A0A192D6Z0_9SPHN</name>
<keyword evidence="2" id="KW-0963">Cytoplasm</keyword>
<accession>A0A192D6Z0</accession>
<dbReference type="Gene3D" id="3.40.50.300">
    <property type="entry name" value="P-loop containing nucleotide triphosphate hydrolases"/>
    <property type="match status" value="2"/>
</dbReference>
<evidence type="ECO:0000256" key="1">
    <source>
        <dbReference type="ARBA" id="ARBA00012552"/>
    </source>
</evidence>
<dbReference type="InterPro" id="IPR044742">
    <property type="entry name" value="DEAD/DEAH_RhlB"/>
</dbReference>
<dbReference type="KEGG" id="pns:A9D12_13495"/>
<dbReference type="GO" id="GO:0005524">
    <property type="term" value="F:ATP binding"/>
    <property type="evidence" value="ECO:0007669"/>
    <property type="project" value="UniProtKB-KW"/>
</dbReference>
<evidence type="ECO:0000256" key="3">
    <source>
        <dbReference type="ARBA" id="ARBA00022741"/>
    </source>
</evidence>
<evidence type="ECO:0000259" key="15">
    <source>
        <dbReference type="PROSITE" id="PS51195"/>
    </source>
</evidence>
<dbReference type="FunFam" id="3.40.50.300:FF:000108">
    <property type="entry name" value="ATP-dependent RNA helicase RhlE"/>
    <property type="match status" value="1"/>
</dbReference>
<dbReference type="GO" id="GO:0009266">
    <property type="term" value="P:response to temperature stimulus"/>
    <property type="evidence" value="ECO:0007669"/>
    <property type="project" value="UniProtKB-ARBA"/>
</dbReference>
<evidence type="ECO:0000256" key="8">
    <source>
        <dbReference type="ARBA" id="ARBA00047984"/>
    </source>
</evidence>
<dbReference type="InterPro" id="IPR014001">
    <property type="entry name" value="Helicase_ATP-bd"/>
</dbReference>
<feature type="domain" description="Helicase C-terminal" evidence="14">
    <location>
        <begin position="232"/>
        <end position="381"/>
    </location>
</feature>
<evidence type="ECO:0000256" key="12">
    <source>
        <dbReference type="SAM" id="MobiDB-lite"/>
    </source>
</evidence>
<dbReference type="SUPFAM" id="SSF52540">
    <property type="entry name" value="P-loop containing nucleoside triphosphate hydrolases"/>
    <property type="match status" value="1"/>
</dbReference>